<sequence>MTTKSAREDRKKYWAEIATFMEQASNVGDTRKLYQLIRKTSGKLSSLSDSVRDVNGGFIADNATKVERKREHFEHLLNFDTEPTAPCSHLQQGLLHLSLIQCHATRHLNKN</sequence>
<evidence type="ECO:0000313" key="1">
    <source>
        <dbReference type="EMBL" id="VDN29150.1"/>
    </source>
</evidence>
<dbReference type="Proteomes" id="UP000281553">
    <property type="component" value="Unassembled WGS sequence"/>
</dbReference>
<gene>
    <name evidence="1" type="ORF">DILT_LOCUS15307</name>
</gene>
<name>A0A3P7MR28_DIBLA</name>
<organism evidence="1 2">
    <name type="scientific">Dibothriocephalus latus</name>
    <name type="common">Fish tapeworm</name>
    <name type="synonym">Diphyllobothrium latum</name>
    <dbReference type="NCBI Taxonomy" id="60516"/>
    <lineage>
        <taxon>Eukaryota</taxon>
        <taxon>Metazoa</taxon>
        <taxon>Spiralia</taxon>
        <taxon>Lophotrochozoa</taxon>
        <taxon>Platyhelminthes</taxon>
        <taxon>Cestoda</taxon>
        <taxon>Eucestoda</taxon>
        <taxon>Diphyllobothriidea</taxon>
        <taxon>Diphyllobothriidae</taxon>
        <taxon>Dibothriocephalus</taxon>
    </lineage>
</organism>
<reference evidence="1 2" key="1">
    <citation type="submission" date="2018-11" db="EMBL/GenBank/DDBJ databases">
        <authorList>
            <consortium name="Pathogen Informatics"/>
        </authorList>
    </citation>
    <scope>NUCLEOTIDE SEQUENCE [LARGE SCALE GENOMIC DNA]</scope>
</reference>
<protein>
    <submittedName>
        <fullName evidence="1">Uncharacterized protein</fullName>
    </submittedName>
</protein>
<dbReference type="AlphaFoldDB" id="A0A3P7MR28"/>
<dbReference type="OrthoDB" id="6264056at2759"/>
<proteinExistence type="predicted"/>
<dbReference type="EMBL" id="UYRU01078423">
    <property type="protein sequence ID" value="VDN29150.1"/>
    <property type="molecule type" value="Genomic_DNA"/>
</dbReference>
<evidence type="ECO:0000313" key="2">
    <source>
        <dbReference type="Proteomes" id="UP000281553"/>
    </source>
</evidence>
<accession>A0A3P7MR28</accession>
<keyword evidence="2" id="KW-1185">Reference proteome</keyword>